<evidence type="ECO:0008006" key="5">
    <source>
        <dbReference type="Google" id="ProtNLM"/>
    </source>
</evidence>
<name>A0A558CFH6_9GAMM</name>
<evidence type="ECO:0000313" key="3">
    <source>
        <dbReference type="EMBL" id="TVT47516.1"/>
    </source>
</evidence>
<reference evidence="3 4" key="1">
    <citation type="submission" date="2019-07" db="EMBL/GenBank/DDBJ databases">
        <title>The pathways for chlorine oxyanion respiration interact through the shared metabolite chlorate.</title>
        <authorList>
            <person name="Barnum T.P."/>
            <person name="Cheng Y."/>
            <person name="Hill K.A."/>
            <person name="Lucas L.N."/>
            <person name="Carlson H.K."/>
            <person name="Coates J.D."/>
        </authorList>
    </citation>
    <scope>NUCLEOTIDE SEQUENCE [LARGE SCALE GENOMIC DNA]</scope>
    <source>
        <strain evidence="3">BK-3</strain>
    </source>
</reference>
<comment type="caution">
    <text evidence="3">The sequence shown here is derived from an EMBL/GenBank/DDBJ whole genome shotgun (WGS) entry which is preliminary data.</text>
</comment>
<dbReference type="EMBL" id="VMRY01000152">
    <property type="protein sequence ID" value="TVT47516.1"/>
    <property type="molecule type" value="Genomic_DNA"/>
</dbReference>
<evidence type="ECO:0000256" key="2">
    <source>
        <dbReference type="SAM" id="SignalP"/>
    </source>
</evidence>
<accession>A0A558CFH6</accession>
<gene>
    <name evidence="3" type="ORF">FHK82_18080</name>
</gene>
<dbReference type="AlphaFoldDB" id="A0A558CFH6"/>
<organism evidence="3 4">
    <name type="scientific">Sedimenticola thiotaurini</name>
    <dbReference type="NCBI Taxonomy" id="1543721"/>
    <lineage>
        <taxon>Bacteria</taxon>
        <taxon>Pseudomonadati</taxon>
        <taxon>Pseudomonadota</taxon>
        <taxon>Gammaproteobacteria</taxon>
        <taxon>Chromatiales</taxon>
        <taxon>Sedimenticolaceae</taxon>
        <taxon>Sedimenticola</taxon>
    </lineage>
</organism>
<feature type="transmembrane region" description="Helical" evidence="1">
    <location>
        <begin position="258"/>
        <end position="277"/>
    </location>
</feature>
<evidence type="ECO:0000313" key="4">
    <source>
        <dbReference type="Proteomes" id="UP000317355"/>
    </source>
</evidence>
<keyword evidence="2" id="KW-0732">Signal</keyword>
<keyword evidence="1" id="KW-1133">Transmembrane helix</keyword>
<keyword evidence="1" id="KW-0812">Transmembrane</keyword>
<proteinExistence type="predicted"/>
<sequence length="290" mass="30807">MLQNRIVLLTLTVILLLSANNAFSTPLYWNVFNIEEENIQGSRIVTYGTMADQLNDTNRINVFNPDGGGASENVVGSGSDGSTYWNVFNIENETAQGSRFVTYNSLLDMVSDNNRTGVFNPNGGGASENIVGSASDGIFYWNVFNIEDETTQGSRIVTYSSLFDMISDINRIAVFNPDGGGVAENIVGSGSDGLNYWNVFNIENETVQGARIVTYSSLSDMVTDINRTGVFAPDGGGVPGNVVGSGATIFTSNDTVNVPTPATLLLIAIGIIALVAASKTGAVPFKRALV</sequence>
<dbReference type="Proteomes" id="UP000317355">
    <property type="component" value="Unassembled WGS sequence"/>
</dbReference>
<protein>
    <recommendedName>
        <fullName evidence="5">PEP-CTERM sorting domain-containing protein</fullName>
    </recommendedName>
</protein>
<keyword evidence="1" id="KW-0472">Membrane</keyword>
<feature type="signal peptide" evidence="2">
    <location>
        <begin position="1"/>
        <end position="24"/>
    </location>
</feature>
<feature type="chain" id="PRO_5022195412" description="PEP-CTERM sorting domain-containing protein" evidence="2">
    <location>
        <begin position="25"/>
        <end position="290"/>
    </location>
</feature>
<evidence type="ECO:0000256" key="1">
    <source>
        <dbReference type="SAM" id="Phobius"/>
    </source>
</evidence>